<proteinExistence type="predicted"/>
<evidence type="ECO:0000256" key="2">
    <source>
        <dbReference type="SAM" id="Phobius"/>
    </source>
</evidence>
<feature type="compositionally biased region" description="Polar residues" evidence="1">
    <location>
        <begin position="66"/>
        <end position="99"/>
    </location>
</feature>
<comment type="caution">
    <text evidence="3">The sequence shown here is derived from an EMBL/GenBank/DDBJ whole genome shotgun (WGS) entry which is preliminary data.</text>
</comment>
<sequence>MKRNRAFGKRSDYALLRKATVVALAMFAICSGLLLLDFDFDPNLTVHDDLHTLSEHVNAVNRSRESNSQSTSAADNSTADNSGDSSASVPSPETSDTAESTGIHVMKLRAIEGERWYGGVVQRGYDMPFGGGSWRIDFGVTQYNQASPVLVSSAGRYIWAESPYTTVWSIGTRVSRELLVCLLCALPGDVANDAPAASTPMCCDELKILTTYLAVGKRCVAQLA</sequence>
<feature type="region of interest" description="Disordered" evidence="1">
    <location>
        <begin position="60"/>
        <end position="99"/>
    </location>
</feature>
<keyword evidence="2" id="KW-1133">Transmembrane helix</keyword>
<protein>
    <submittedName>
        <fullName evidence="3">Uncharacterized protein</fullName>
    </submittedName>
</protein>
<dbReference type="EMBL" id="LGRX02005288">
    <property type="protein sequence ID" value="KAK3278775.1"/>
    <property type="molecule type" value="Genomic_DNA"/>
</dbReference>
<name>A0AAE0GIS3_9CHLO</name>
<evidence type="ECO:0000313" key="3">
    <source>
        <dbReference type="EMBL" id="KAK3278775.1"/>
    </source>
</evidence>
<gene>
    <name evidence="3" type="ORF">CYMTET_13305</name>
</gene>
<dbReference type="Proteomes" id="UP001190700">
    <property type="component" value="Unassembled WGS sequence"/>
</dbReference>
<keyword evidence="4" id="KW-1185">Reference proteome</keyword>
<feature type="transmembrane region" description="Helical" evidence="2">
    <location>
        <begin position="21"/>
        <end position="38"/>
    </location>
</feature>
<accession>A0AAE0GIS3</accession>
<reference evidence="3 4" key="1">
    <citation type="journal article" date="2015" name="Genome Biol. Evol.">
        <title>Comparative Genomics of a Bacterivorous Green Alga Reveals Evolutionary Causalities and Consequences of Phago-Mixotrophic Mode of Nutrition.</title>
        <authorList>
            <person name="Burns J.A."/>
            <person name="Paasch A."/>
            <person name="Narechania A."/>
            <person name="Kim E."/>
        </authorList>
    </citation>
    <scope>NUCLEOTIDE SEQUENCE [LARGE SCALE GENOMIC DNA]</scope>
    <source>
        <strain evidence="3 4">PLY_AMNH</strain>
    </source>
</reference>
<evidence type="ECO:0000313" key="4">
    <source>
        <dbReference type="Proteomes" id="UP001190700"/>
    </source>
</evidence>
<keyword evidence="2" id="KW-0812">Transmembrane</keyword>
<organism evidence="3 4">
    <name type="scientific">Cymbomonas tetramitiformis</name>
    <dbReference type="NCBI Taxonomy" id="36881"/>
    <lineage>
        <taxon>Eukaryota</taxon>
        <taxon>Viridiplantae</taxon>
        <taxon>Chlorophyta</taxon>
        <taxon>Pyramimonadophyceae</taxon>
        <taxon>Pyramimonadales</taxon>
        <taxon>Pyramimonadaceae</taxon>
        <taxon>Cymbomonas</taxon>
    </lineage>
</organism>
<feature type="non-terminal residue" evidence="3">
    <location>
        <position position="224"/>
    </location>
</feature>
<keyword evidence="2" id="KW-0472">Membrane</keyword>
<dbReference type="AlphaFoldDB" id="A0AAE0GIS3"/>
<evidence type="ECO:0000256" key="1">
    <source>
        <dbReference type="SAM" id="MobiDB-lite"/>
    </source>
</evidence>